<evidence type="ECO:0000313" key="9">
    <source>
        <dbReference type="RefSeq" id="XP_006830918.1"/>
    </source>
</evidence>
<protein>
    <submittedName>
        <fullName evidence="9">Lymphocyte antigen 6D</fullName>
    </submittedName>
</protein>
<dbReference type="GO" id="GO:0005886">
    <property type="term" value="C:plasma membrane"/>
    <property type="evidence" value="ECO:0007669"/>
    <property type="project" value="UniProtKB-SubCell"/>
</dbReference>
<dbReference type="InterPro" id="IPR042339">
    <property type="entry name" value="Ly6D"/>
</dbReference>
<dbReference type="GO" id="GO:0009986">
    <property type="term" value="C:cell surface"/>
    <property type="evidence" value="ECO:0007669"/>
    <property type="project" value="InterPro"/>
</dbReference>
<dbReference type="OrthoDB" id="9449056at2759"/>
<dbReference type="PANTHER" id="PTHR16982">
    <property type="entry name" value="LYMPHOCYTE ANTIGEN 6D"/>
    <property type="match status" value="1"/>
</dbReference>
<dbReference type="Pfam" id="PF00087">
    <property type="entry name" value="Toxin_TOLIP"/>
    <property type="match status" value="1"/>
</dbReference>
<dbReference type="AlphaFoldDB" id="A0A9B0ST93"/>
<dbReference type="PANTHER" id="PTHR16982:SF2">
    <property type="entry name" value="LYMPHOCYTE ANTIGEN 6D"/>
    <property type="match status" value="1"/>
</dbReference>
<dbReference type="Gene3D" id="2.10.60.10">
    <property type="entry name" value="CD59"/>
    <property type="match status" value="1"/>
</dbReference>
<keyword evidence="3 6" id="KW-0732">Signal</keyword>
<keyword evidence="8" id="KW-1185">Reference proteome</keyword>
<dbReference type="InterPro" id="IPR045860">
    <property type="entry name" value="Snake_toxin-like_sf"/>
</dbReference>
<evidence type="ECO:0000259" key="7">
    <source>
        <dbReference type="SMART" id="SM00134"/>
    </source>
</evidence>
<reference evidence="9" key="1">
    <citation type="submission" date="2025-08" db="UniProtKB">
        <authorList>
            <consortium name="RefSeq"/>
        </authorList>
    </citation>
    <scope>IDENTIFICATION</scope>
    <source>
        <tissue evidence="9">Spleen</tissue>
    </source>
</reference>
<feature type="domain" description="UPAR/Ly6" evidence="7">
    <location>
        <begin position="21"/>
        <end position="107"/>
    </location>
</feature>
<proteinExistence type="predicted"/>
<dbReference type="SUPFAM" id="SSF57302">
    <property type="entry name" value="Snake toxin-like"/>
    <property type="match status" value="1"/>
</dbReference>
<keyword evidence="2" id="KW-1003">Cell membrane</keyword>
<dbReference type="InterPro" id="IPR016054">
    <property type="entry name" value="LY6_UPA_recep-like"/>
</dbReference>
<gene>
    <name evidence="9" type="primary">LY6D</name>
</gene>
<dbReference type="Proteomes" id="UP000504623">
    <property type="component" value="Unplaced"/>
</dbReference>
<evidence type="ECO:0000256" key="1">
    <source>
        <dbReference type="ARBA" id="ARBA00004236"/>
    </source>
</evidence>
<name>A0A9B0ST93_CHRAS</name>
<feature type="signal peptide" evidence="6">
    <location>
        <begin position="1"/>
        <end position="20"/>
    </location>
</feature>
<dbReference type="FunFam" id="2.10.60.10:FF:000003">
    <property type="entry name" value="lymphocyte antigen 6E isoform X1"/>
    <property type="match status" value="1"/>
</dbReference>
<dbReference type="CTD" id="8581"/>
<evidence type="ECO:0000256" key="5">
    <source>
        <dbReference type="ARBA" id="ARBA00023180"/>
    </source>
</evidence>
<evidence type="ECO:0000313" key="8">
    <source>
        <dbReference type="Proteomes" id="UP000504623"/>
    </source>
</evidence>
<evidence type="ECO:0000256" key="4">
    <source>
        <dbReference type="ARBA" id="ARBA00023136"/>
    </source>
</evidence>
<evidence type="ECO:0000256" key="2">
    <source>
        <dbReference type="ARBA" id="ARBA00022475"/>
    </source>
</evidence>
<dbReference type="InterPro" id="IPR035076">
    <property type="entry name" value="Toxin/TOLIP"/>
</dbReference>
<dbReference type="SMART" id="SM00134">
    <property type="entry name" value="LU"/>
    <property type="match status" value="1"/>
</dbReference>
<keyword evidence="5" id="KW-0325">Glycoprotein</keyword>
<keyword evidence="4" id="KW-0472">Membrane</keyword>
<organism evidence="8 9">
    <name type="scientific">Chrysochloris asiatica</name>
    <name type="common">Cape golden mole</name>
    <dbReference type="NCBI Taxonomy" id="185453"/>
    <lineage>
        <taxon>Eukaryota</taxon>
        <taxon>Metazoa</taxon>
        <taxon>Chordata</taxon>
        <taxon>Craniata</taxon>
        <taxon>Vertebrata</taxon>
        <taxon>Euteleostomi</taxon>
        <taxon>Mammalia</taxon>
        <taxon>Eutheria</taxon>
        <taxon>Afrotheria</taxon>
        <taxon>Chrysochloridae</taxon>
        <taxon>Chrysochlorinae</taxon>
        <taxon>Chrysochloris</taxon>
    </lineage>
</organism>
<comment type="subcellular location">
    <subcellularLocation>
        <location evidence="1">Cell membrane</location>
    </subcellularLocation>
</comment>
<evidence type="ECO:0000256" key="6">
    <source>
        <dbReference type="SAM" id="SignalP"/>
    </source>
</evidence>
<dbReference type="RefSeq" id="XP_006830918.1">
    <property type="nucleotide sequence ID" value="XM_006830855.1"/>
</dbReference>
<dbReference type="GO" id="GO:0030098">
    <property type="term" value="P:lymphocyte differentiation"/>
    <property type="evidence" value="ECO:0007669"/>
    <property type="project" value="InterPro"/>
</dbReference>
<dbReference type="PROSITE" id="PS00983">
    <property type="entry name" value="LY6_UPAR"/>
    <property type="match status" value="1"/>
</dbReference>
<dbReference type="CDD" id="cd23542">
    <property type="entry name" value="TFP_LU_ECD_Ly6D"/>
    <property type="match status" value="1"/>
</dbReference>
<dbReference type="InterPro" id="IPR018363">
    <property type="entry name" value="CD59_antigen_CS"/>
</dbReference>
<sequence length="124" mass="13062">MKTILLLLLVLATATGPARALQCHVCTSSTNCKQAHTCPPSARFCRTMLTVEPLSGNLVKKDCVDSCEARYFQQGQVSSGSAITQCCQGDLCNTSLNGATTLSRTTVGLALALGLLTVFLAPRL</sequence>
<accession>A0A9B0ST93</accession>
<evidence type="ECO:0000256" key="3">
    <source>
        <dbReference type="ARBA" id="ARBA00022729"/>
    </source>
</evidence>
<dbReference type="GeneID" id="102817537"/>
<feature type="chain" id="PRO_5039381101" evidence="6">
    <location>
        <begin position="21"/>
        <end position="124"/>
    </location>
</feature>